<sequence length="203" mass="22720">MNSFYWVFYTLFKSISKAFFSWKVVNRKKLIEDGPVLIVSNHQSFLDPPMLGISYEDGIYFFARKTLFQGIFKWALPLCQAIPIDQENPDAASLKHVIRLLKSGKRVLVFPEGSRTPDGKIHDGMGGIGLILSKTKVPVQPLRISGAYEAFPIGARFPRLRPVTVTVGDPIPFTPAELNAKGKDAYQHLTDKIMDAIRSLPAE</sequence>
<organism evidence="5 6">
    <name type="scientific">Akkermansia muciniphila</name>
    <dbReference type="NCBI Taxonomy" id="239935"/>
    <lineage>
        <taxon>Bacteria</taxon>
        <taxon>Pseudomonadati</taxon>
        <taxon>Verrucomicrobiota</taxon>
        <taxon>Verrucomicrobiia</taxon>
        <taxon>Verrucomicrobiales</taxon>
        <taxon>Akkermansiaceae</taxon>
        <taxon>Akkermansia</taxon>
    </lineage>
</organism>
<dbReference type="InterPro" id="IPR002123">
    <property type="entry name" value="Plipid/glycerol_acylTrfase"/>
</dbReference>
<keyword evidence="3 5" id="KW-0012">Acyltransferase</keyword>
<feature type="domain" description="Phospholipid/glycerol acyltransferase" evidence="4">
    <location>
        <begin position="36"/>
        <end position="147"/>
    </location>
</feature>
<protein>
    <submittedName>
        <fullName evidence="5">1-acyl-sn-glycerol-3-phosphate acyltransferase</fullName>
    </submittedName>
</protein>
<name>A0AAP8T963_9BACT</name>
<comment type="caution">
    <text evidence="5">The sequence shown here is derived from an EMBL/GenBank/DDBJ whole genome shotgun (WGS) entry which is preliminary data.</text>
</comment>
<evidence type="ECO:0000256" key="1">
    <source>
        <dbReference type="ARBA" id="ARBA00005189"/>
    </source>
</evidence>
<dbReference type="CDD" id="cd07989">
    <property type="entry name" value="LPLAT_AGPAT-like"/>
    <property type="match status" value="1"/>
</dbReference>
<proteinExistence type="predicted"/>
<dbReference type="PANTHER" id="PTHR10434:SF40">
    <property type="entry name" value="1-ACYL-SN-GLYCEROL-3-PHOSPHATE ACYLTRANSFERASE"/>
    <property type="match status" value="1"/>
</dbReference>
<evidence type="ECO:0000313" key="5">
    <source>
        <dbReference type="EMBL" id="PNC56429.1"/>
    </source>
</evidence>
<dbReference type="EMBL" id="PJKN01000003">
    <property type="protein sequence ID" value="PNC56429.1"/>
    <property type="molecule type" value="Genomic_DNA"/>
</dbReference>
<accession>A0AAP8T963</accession>
<dbReference type="Pfam" id="PF01553">
    <property type="entry name" value="Acyltransferase"/>
    <property type="match status" value="1"/>
</dbReference>
<reference evidence="5 6" key="1">
    <citation type="journal article" date="2017" name="BMC Genomics">
        <title>Genome sequencing of 39 Akkermansia muciniphila isolates reveals its population structure, genomic and functional diverisity, and global distribution in mammalian gut microbiotas.</title>
        <authorList>
            <person name="Guo X."/>
            <person name="Li S."/>
            <person name="Zhang J."/>
            <person name="Wu F."/>
            <person name="Li X."/>
            <person name="Wu D."/>
            <person name="Zhang M."/>
            <person name="Ou Z."/>
            <person name="Jie Z."/>
            <person name="Yan Q."/>
            <person name="Li P."/>
            <person name="Yi J."/>
            <person name="Peng Y."/>
        </authorList>
    </citation>
    <scope>NUCLEOTIDE SEQUENCE [LARGE SCALE GENOMIC DNA]</scope>
    <source>
        <strain evidence="5 6">GP43</strain>
    </source>
</reference>
<dbReference type="RefSeq" id="WP_102735691.1">
    <property type="nucleotide sequence ID" value="NZ_CP033388.1"/>
</dbReference>
<dbReference type="AlphaFoldDB" id="A0AAP8T963"/>
<evidence type="ECO:0000256" key="3">
    <source>
        <dbReference type="ARBA" id="ARBA00023315"/>
    </source>
</evidence>
<evidence type="ECO:0000259" key="4">
    <source>
        <dbReference type="SMART" id="SM00563"/>
    </source>
</evidence>
<gene>
    <name evidence="5" type="ORF">CXU09_07415</name>
</gene>
<dbReference type="PANTHER" id="PTHR10434">
    <property type="entry name" value="1-ACYL-SN-GLYCEROL-3-PHOSPHATE ACYLTRANSFERASE"/>
    <property type="match status" value="1"/>
</dbReference>
<dbReference type="SUPFAM" id="SSF69593">
    <property type="entry name" value="Glycerol-3-phosphate (1)-acyltransferase"/>
    <property type="match status" value="1"/>
</dbReference>
<comment type="pathway">
    <text evidence="1">Lipid metabolism.</text>
</comment>
<evidence type="ECO:0000313" key="6">
    <source>
        <dbReference type="Proteomes" id="UP000235914"/>
    </source>
</evidence>
<dbReference type="GO" id="GO:0003841">
    <property type="term" value="F:1-acylglycerol-3-phosphate O-acyltransferase activity"/>
    <property type="evidence" value="ECO:0007669"/>
    <property type="project" value="TreeGrafter"/>
</dbReference>
<dbReference type="GO" id="GO:0006654">
    <property type="term" value="P:phosphatidic acid biosynthetic process"/>
    <property type="evidence" value="ECO:0007669"/>
    <property type="project" value="TreeGrafter"/>
</dbReference>
<dbReference type="Proteomes" id="UP000235914">
    <property type="component" value="Unassembled WGS sequence"/>
</dbReference>
<evidence type="ECO:0000256" key="2">
    <source>
        <dbReference type="ARBA" id="ARBA00022679"/>
    </source>
</evidence>
<dbReference type="SMART" id="SM00563">
    <property type="entry name" value="PlsC"/>
    <property type="match status" value="1"/>
</dbReference>
<keyword evidence="2" id="KW-0808">Transferase</keyword>